<dbReference type="GO" id="GO:0009279">
    <property type="term" value="C:cell outer membrane"/>
    <property type="evidence" value="ECO:0007669"/>
    <property type="project" value="UniProtKB-SubCell"/>
</dbReference>
<accession>A0A1S2VJB6</accession>
<dbReference type="Gene3D" id="1.20.1600.10">
    <property type="entry name" value="Outer membrane efflux proteins (OEP)"/>
    <property type="match status" value="1"/>
</dbReference>
<dbReference type="EMBL" id="MORL01000005">
    <property type="protein sequence ID" value="OIN58839.1"/>
    <property type="molecule type" value="Genomic_DNA"/>
</dbReference>
<dbReference type="SUPFAM" id="SSF56954">
    <property type="entry name" value="Outer membrane efflux proteins (OEP)"/>
    <property type="match status" value="1"/>
</dbReference>
<dbReference type="InterPro" id="IPR003423">
    <property type="entry name" value="OMP_efflux"/>
</dbReference>
<feature type="chain" id="PRO_5010313551" evidence="9">
    <location>
        <begin position="20"/>
        <end position="433"/>
    </location>
</feature>
<dbReference type="Pfam" id="PF02321">
    <property type="entry name" value="OEP"/>
    <property type="match status" value="2"/>
</dbReference>
<dbReference type="GO" id="GO:1990281">
    <property type="term" value="C:efflux pump complex"/>
    <property type="evidence" value="ECO:0007669"/>
    <property type="project" value="TreeGrafter"/>
</dbReference>
<dbReference type="PANTHER" id="PTHR30026:SF20">
    <property type="entry name" value="OUTER MEMBRANE PROTEIN TOLC"/>
    <property type="match status" value="1"/>
</dbReference>
<name>A0A1S2VJB6_9BACT</name>
<evidence type="ECO:0000313" key="10">
    <source>
        <dbReference type="EMBL" id="OIN58839.1"/>
    </source>
</evidence>
<keyword evidence="5" id="KW-0812">Transmembrane</keyword>
<organism evidence="10 11">
    <name type="scientific">Arsenicibacter rosenii</name>
    <dbReference type="NCBI Taxonomy" id="1750698"/>
    <lineage>
        <taxon>Bacteria</taxon>
        <taxon>Pseudomonadati</taxon>
        <taxon>Bacteroidota</taxon>
        <taxon>Cytophagia</taxon>
        <taxon>Cytophagales</taxon>
        <taxon>Spirosomataceae</taxon>
        <taxon>Arsenicibacter</taxon>
    </lineage>
</organism>
<keyword evidence="6" id="KW-0472">Membrane</keyword>
<keyword evidence="7" id="KW-0998">Cell outer membrane</keyword>
<dbReference type="InterPro" id="IPR051906">
    <property type="entry name" value="TolC-like"/>
</dbReference>
<evidence type="ECO:0000313" key="11">
    <source>
        <dbReference type="Proteomes" id="UP000181790"/>
    </source>
</evidence>
<comment type="caution">
    <text evidence="10">The sequence shown here is derived from an EMBL/GenBank/DDBJ whole genome shotgun (WGS) entry which is preliminary data.</text>
</comment>
<evidence type="ECO:0000256" key="6">
    <source>
        <dbReference type="ARBA" id="ARBA00023136"/>
    </source>
</evidence>
<keyword evidence="8" id="KW-0175">Coiled coil</keyword>
<evidence type="ECO:0000256" key="5">
    <source>
        <dbReference type="ARBA" id="ARBA00022692"/>
    </source>
</evidence>
<dbReference type="GO" id="GO:0015562">
    <property type="term" value="F:efflux transmembrane transporter activity"/>
    <property type="evidence" value="ECO:0007669"/>
    <property type="project" value="InterPro"/>
</dbReference>
<dbReference type="RefSeq" id="WP_071503290.1">
    <property type="nucleotide sequence ID" value="NZ_MORL01000005.1"/>
</dbReference>
<sequence>MNRIHIIIVFALSSLTAVAQTLPDDLRTLMQQANTNFPRLKEQEQQVKAGEIRRDIVRTTLLPTIQGNGSYQYINPVPQATFPINGQDVALKFVPHHNLNANIGINVPIYDWGRTKEAIRKAQDDILLARHSLELTQHNLGFQVAAAYYGVGFLQKSLSVQDSVIQTASANIQTIVNRLRNGDALEFDVLTQKVRLETAKNRKVDIQNQLDRQLALLTYLTGNPSPVIGPDAREFSTITGPLPIADARYQAALSGNKDLVIAQDRVRQAESEIRASELNGRPTLGFGGNVGFKNGYIPDVNTPKFNQAAGVSLVVPIYSGKRNALQTEAARVNLTASKYAVENANAQLRQSLAQINADMKAYQARLQNLETQLLQAGKALDIARARLKNGVITAVELESAETGVEEARLTQLSVQYQILLSQLELKRLLGEGL</sequence>
<proteinExistence type="inferred from homology"/>
<keyword evidence="11" id="KW-1185">Reference proteome</keyword>
<dbReference type="GO" id="GO:0015288">
    <property type="term" value="F:porin activity"/>
    <property type="evidence" value="ECO:0007669"/>
    <property type="project" value="TreeGrafter"/>
</dbReference>
<comment type="similarity">
    <text evidence="2">Belongs to the outer membrane factor (OMF) (TC 1.B.17) family.</text>
</comment>
<dbReference type="PANTHER" id="PTHR30026">
    <property type="entry name" value="OUTER MEMBRANE PROTEIN TOLC"/>
    <property type="match status" value="1"/>
</dbReference>
<keyword evidence="4" id="KW-1134">Transmembrane beta strand</keyword>
<evidence type="ECO:0000256" key="2">
    <source>
        <dbReference type="ARBA" id="ARBA00007613"/>
    </source>
</evidence>
<protein>
    <submittedName>
        <fullName evidence="10">Transporter</fullName>
    </submittedName>
</protein>
<dbReference type="OrthoDB" id="1674528at2"/>
<evidence type="ECO:0000256" key="3">
    <source>
        <dbReference type="ARBA" id="ARBA00022448"/>
    </source>
</evidence>
<dbReference type="AlphaFoldDB" id="A0A1S2VJB6"/>
<keyword evidence="3" id="KW-0813">Transport</keyword>
<keyword evidence="9" id="KW-0732">Signal</keyword>
<comment type="subcellular location">
    <subcellularLocation>
        <location evidence="1">Cell outer membrane</location>
    </subcellularLocation>
</comment>
<evidence type="ECO:0000256" key="7">
    <source>
        <dbReference type="ARBA" id="ARBA00023237"/>
    </source>
</evidence>
<evidence type="ECO:0000256" key="1">
    <source>
        <dbReference type="ARBA" id="ARBA00004442"/>
    </source>
</evidence>
<gene>
    <name evidence="10" type="ORF">BLX24_11445</name>
</gene>
<evidence type="ECO:0000256" key="9">
    <source>
        <dbReference type="SAM" id="SignalP"/>
    </source>
</evidence>
<evidence type="ECO:0000256" key="8">
    <source>
        <dbReference type="SAM" id="Coils"/>
    </source>
</evidence>
<reference evidence="10 11" key="1">
    <citation type="submission" date="2016-10" db="EMBL/GenBank/DDBJ databases">
        <title>Arsenicibacter rosenii gen. nov., sp. nov., an efficient arsenic-methylating bacterium isolated from an arsenic-contaminated paddy soil.</title>
        <authorList>
            <person name="Huang K."/>
        </authorList>
    </citation>
    <scope>NUCLEOTIDE SEQUENCE [LARGE SCALE GENOMIC DNA]</scope>
    <source>
        <strain evidence="10 11">SM-1</strain>
    </source>
</reference>
<evidence type="ECO:0000256" key="4">
    <source>
        <dbReference type="ARBA" id="ARBA00022452"/>
    </source>
</evidence>
<feature type="signal peptide" evidence="9">
    <location>
        <begin position="1"/>
        <end position="19"/>
    </location>
</feature>
<feature type="coiled-coil region" evidence="8">
    <location>
        <begin position="345"/>
        <end position="386"/>
    </location>
</feature>
<dbReference type="Proteomes" id="UP000181790">
    <property type="component" value="Unassembled WGS sequence"/>
</dbReference>